<organism evidence="1 2">
    <name type="scientific">Paenibacillus aurantiacus</name>
    <dbReference type="NCBI Taxonomy" id="1936118"/>
    <lineage>
        <taxon>Bacteria</taxon>
        <taxon>Bacillati</taxon>
        <taxon>Bacillota</taxon>
        <taxon>Bacilli</taxon>
        <taxon>Bacillales</taxon>
        <taxon>Paenibacillaceae</taxon>
        <taxon>Paenibacillus</taxon>
    </lineage>
</organism>
<dbReference type="Proteomes" id="UP001589747">
    <property type="component" value="Unassembled WGS sequence"/>
</dbReference>
<dbReference type="InterPro" id="IPR036388">
    <property type="entry name" value="WH-like_DNA-bd_sf"/>
</dbReference>
<dbReference type="PROSITE" id="PS51197">
    <property type="entry name" value="HTH_RRF2_2"/>
    <property type="match status" value="1"/>
</dbReference>
<dbReference type="PANTHER" id="PTHR33221:SF15">
    <property type="entry name" value="HTH-TYPE TRANSCRIPTIONAL REGULATOR YWGB-RELATED"/>
    <property type="match status" value="1"/>
</dbReference>
<dbReference type="SUPFAM" id="SSF46785">
    <property type="entry name" value="Winged helix' DNA-binding domain"/>
    <property type="match status" value="1"/>
</dbReference>
<dbReference type="Gene3D" id="1.10.10.10">
    <property type="entry name" value="Winged helix-like DNA-binding domain superfamily/Winged helix DNA-binding domain"/>
    <property type="match status" value="1"/>
</dbReference>
<protein>
    <submittedName>
        <fullName evidence="1">Rrf2 family transcriptional regulator</fullName>
    </submittedName>
</protein>
<accession>A0ABV5KQD3</accession>
<dbReference type="EMBL" id="JBHMDO010000025">
    <property type="protein sequence ID" value="MFB9327437.1"/>
    <property type="molecule type" value="Genomic_DNA"/>
</dbReference>
<evidence type="ECO:0000313" key="1">
    <source>
        <dbReference type="EMBL" id="MFB9327437.1"/>
    </source>
</evidence>
<gene>
    <name evidence="1" type="ORF">ACFFSY_16025</name>
</gene>
<dbReference type="InterPro" id="IPR000944">
    <property type="entry name" value="Tscrpt_reg_Rrf2"/>
</dbReference>
<evidence type="ECO:0000313" key="2">
    <source>
        <dbReference type="Proteomes" id="UP001589747"/>
    </source>
</evidence>
<reference evidence="1 2" key="1">
    <citation type="submission" date="2024-09" db="EMBL/GenBank/DDBJ databases">
        <authorList>
            <person name="Sun Q."/>
            <person name="Mori K."/>
        </authorList>
    </citation>
    <scope>NUCLEOTIDE SEQUENCE [LARGE SCALE GENOMIC DNA]</scope>
    <source>
        <strain evidence="1 2">TISTR 2452</strain>
    </source>
</reference>
<dbReference type="InterPro" id="IPR036390">
    <property type="entry name" value="WH_DNA-bd_sf"/>
</dbReference>
<name>A0ABV5KQD3_9BACL</name>
<comment type="caution">
    <text evidence="1">The sequence shown here is derived from an EMBL/GenBank/DDBJ whole genome shotgun (WGS) entry which is preliminary data.</text>
</comment>
<sequence>MSINSRFAVAVHILTLLDYAPDQRMSSEMIAGSVNTNPVVIRRIMGQLNRAGLIATSPGVAGASLTRKASAITLLDVYAAVQQENRDDLFAIHDNPNPACQVGRNIQGALEISFKQAQTAMEQELARMTIADLTAQMGEDETNA</sequence>
<proteinExistence type="predicted"/>
<dbReference type="Pfam" id="PF02082">
    <property type="entry name" value="Rrf2"/>
    <property type="match status" value="1"/>
</dbReference>
<dbReference type="PANTHER" id="PTHR33221">
    <property type="entry name" value="WINGED HELIX-TURN-HELIX TRANSCRIPTIONAL REGULATOR, RRF2 FAMILY"/>
    <property type="match status" value="1"/>
</dbReference>
<dbReference type="RefSeq" id="WP_377495732.1">
    <property type="nucleotide sequence ID" value="NZ_JBHMDO010000025.1"/>
</dbReference>
<keyword evidence="2" id="KW-1185">Reference proteome</keyword>